<organism evidence="1 2">
    <name type="scientific">Thalassiosira oceanica</name>
    <name type="common">Marine diatom</name>
    <dbReference type="NCBI Taxonomy" id="159749"/>
    <lineage>
        <taxon>Eukaryota</taxon>
        <taxon>Sar</taxon>
        <taxon>Stramenopiles</taxon>
        <taxon>Ochrophyta</taxon>
        <taxon>Bacillariophyta</taxon>
        <taxon>Coscinodiscophyceae</taxon>
        <taxon>Thalassiosirophycidae</taxon>
        <taxon>Thalassiosirales</taxon>
        <taxon>Thalassiosiraceae</taxon>
        <taxon>Thalassiosira</taxon>
    </lineage>
</organism>
<dbReference type="AlphaFoldDB" id="K0T3D6"/>
<accession>K0T3D6</accession>
<name>K0T3D6_THAOC</name>
<reference evidence="1 2" key="1">
    <citation type="journal article" date="2012" name="Genome Biol.">
        <title>Genome and low-iron response of an oceanic diatom adapted to chronic iron limitation.</title>
        <authorList>
            <person name="Lommer M."/>
            <person name="Specht M."/>
            <person name="Roy A.S."/>
            <person name="Kraemer L."/>
            <person name="Andreson R."/>
            <person name="Gutowska M.A."/>
            <person name="Wolf J."/>
            <person name="Bergner S.V."/>
            <person name="Schilhabel M.B."/>
            <person name="Klostermeier U.C."/>
            <person name="Beiko R.G."/>
            <person name="Rosenstiel P."/>
            <person name="Hippler M."/>
            <person name="Laroche J."/>
        </authorList>
    </citation>
    <scope>NUCLEOTIDE SEQUENCE [LARGE SCALE GENOMIC DNA]</scope>
    <source>
        <strain evidence="1 2">CCMP1005</strain>
    </source>
</reference>
<feature type="non-terminal residue" evidence="1">
    <location>
        <position position="193"/>
    </location>
</feature>
<gene>
    <name evidence="1" type="ORF">THAOC_14255</name>
</gene>
<sequence>MQETSGTLRSSGGVVGAEDAAQQRHFAQSPDSVPVFSPYCMPGPSLLLLPPKYISPECPEGTPLRSHGVDCFAAIRGRPPAAQQESARAEEQSLVGRRVMALHPPHRPAMPHATGVSACDAGTRVAQNEVSACVLTYRYLVFDSTYSSCKPDHAYTGRPEDRDGTARSTCWNSQTQTPLHLLAEEACIAKECG</sequence>
<evidence type="ECO:0000313" key="2">
    <source>
        <dbReference type="Proteomes" id="UP000266841"/>
    </source>
</evidence>
<evidence type="ECO:0000313" key="1">
    <source>
        <dbReference type="EMBL" id="EJK64952.1"/>
    </source>
</evidence>
<proteinExistence type="predicted"/>
<protein>
    <submittedName>
        <fullName evidence="1">Uncharacterized protein</fullName>
    </submittedName>
</protein>
<dbReference type="Proteomes" id="UP000266841">
    <property type="component" value="Unassembled WGS sequence"/>
</dbReference>
<keyword evidence="2" id="KW-1185">Reference proteome</keyword>
<dbReference type="EMBL" id="AGNL01016640">
    <property type="protein sequence ID" value="EJK64952.1"/>
    <property type="molecule type" value="Genomic_DNA"/>
</dbReference>
<comment type="caution">
    <text evidence="1">The sequence shown here is derived from an EMBL/GenBank/DDBJ whole genome shotgun (WGS) entry which is preliminary data.</text>
</comment>